<keyword evidence="1" id="KW-1133">Transmembrane helix</keyword>
<feature type="transmembrane region" description="Helical" evidence="1">
    <location>
        <begin position="107"/>
        <end position="126"/>
    </location>
</feature>
<accession>A0ABW3I4H3</accession>
<dbReference type="Proteomes" id="UP001596997">
    <property type="component" value="Unassembled WGS sequence"/>
</dbReference>
<gene>
    <name evidence="2" type="ORF">ACFQ1O_12210</name>
</gene>
<dbReference type="EMBL" id="JBHTJM010000010">
    <property type="protein sequence ID" value="MFD0964769.1"/>
    <property type="molecule type" value="Genomic_DNA"/>
</dbReference>
<feature type="transmembrane region" description="Helical" evidence="1">
    <location>
        <begin position="42"/>
        <end position="61"/>
    </location>
</feature>
<feature type="transmembrane region" description="Helical" evidence="1">
    <location>
        <begin position="12"/>
        <end position="30"/>
    </location>
</feature>
<protein>
    <submittedName>
        <fullName evidence="2">Uncharacterized protein</fullName>
    </submittedName>
</protein>
<dbReference type="RefSeq" id="WP_377716317.1">
    <property type="nucleotide sequence ID" value="NZ_JBHTJM010000010.1"/>
</dbReference>
<evidence type="ECO:0000313" key="2">
    <source>
        <dbReference type="EMBL" id="MFD0964769.1"/>
    </source>
</evidence>
<feature type="transmembrane region" description="Helical" evidence="1">
    <location>
        <begin position="82"/>
        <end position="101"/>
    </location>
</feature>
<comment type="caution">
    <text evidence="2">The sequence shown here is derived from an EMBL/GenBank/DDBJ whole genome shotgun (WGS) entry which is preliminary data.</text>
</comment>
<evidence type="ECO:0000256" key="1">
    <source>
        <dbReference type="SAM" id="Phobius"/>
    </source>
</evidence>
<proteinExistence type="predicted"/>
<keyword evidence="3" id="KW-1185">Reference proteome</keyword>
<sequence length="153" mass="17464">MNTKTLRSISGLKIFIIAICWVLIIVGIPIVEAEVIMTADIYIKSLQIFFFVIAITLPFEIRDMDTDPSFLATIPQKIGVKNTKLLGLILLISFLLLEFFKDELLEQNLLVLPLVFVISVLAVLLSKEKQSKYYASFWVEGIPILWFLLILFI</sequence>
<name>A0ABW3I4H3_9FLAO</name>
<evidence type="ECO:0000313" key="3">
    <source>
        <dbReference type="Proteomes" id="UP001596997"/>
    </source>
</evidence>
<keyword evidence="1" id="KW-0812">Transmembrane</keyword>
<organism evidence="2 3">
    <name type="scientific">Pseudofulvibacter geojedonensis</name>
    <dbReference type="NCBI Taxonomy" id="1123758"/>
    <lineage>
        <taxon>Bacteria</taxon>
        <taxon>Pseudomonadati</taxon>
        <taxon>Bacteroidota</taxon>
        <taxon>Flavobacteriia</taxon>
        <taxon>Flavobacteriales</taxon>
        <taxon>Flavobacteriaceae</taxon>
        <taxon>Pseudofulvibacter</taxon>
    </lineage>
</organism>
<keyword evidence="1" id="KW-0472">Membrane</keyword>
<reference evidence="3" key="1">
    <citation type="journal article" date="2019" name="Int. J. Syst. Evol. Microbiol.">
        <title>The Global Catalogue of Microorganisms (GCM) 10K type strain sequencing project: providing services to taxonomists for standard genome sequencing and annotation.</title>
        <authorList>
            <consortium name="The Broad Institute Genomics Platform"/>
            <consortium name="The Broad Institute Genome Sequencing Center for Infectious Disease"/>
            <person name="Wu L."/>
            <person name="Ma J."/>
        </authorList>
    </citation>
    <scope>NUCLEOTIDE SEQUENCE [LARGE SCALE GENOMIC DNA]</scope>
    <source>
        <strain evidence="3">CCUG 62114</strain>
    </source>
</reference>
<feature type="transmembrane region" description="Helical" evidence="1">
    <location>
        <begin position="133"/>
        <end position="152"/>
    </location>
</feature>